<gene>
    <name evidence="1" type="ORF">HNQ85_002338</name>
</gene>
<dbReference type="RefSeq" id="WP_181537847.1">
    <property type="nucleotide sequence ID" value="NZ_JACDUU010000005.1"/>
</dbReference>
<sequence>MKRLSMVQLVHNKLTSFSAVLQIGDSKEITSRAKVLAVQRQQELFFGNEGEVTFPIFTNPIPRFAIDTTSLQMNKLNESPAISVRTIRVLAIAFSSVVHIGSTSTIDTEARVKHTRQLASNSGAAPSLVAPQASIRITKDESSCLQ</sequence>
<dbReference type="EMBL" id="JACDUU010000005">
    <property type="protein sequence ID" value="MBA2872048.1"/>
    <property type="molecule type" value="Genomic_DNA"/>
</dbReference>
<dbReference type="InterPro" id="IPR024496">
    <property type="entry name" value="Spore_germ_GerPE"/>
</dbReference>
<protein>
    <submittedName>
        <fullName evidence="1">Spore germination protein PE</fullName>
    </submittedName>
</protein>
<evidence type="ECO:0000313" key="1">
    <source>
        <dbReference type="EMBL" id="MBA2872048.1"/>
    </source>
</evidence>
<proteinExistence type="predicted"/>
<evidence type="ECO:0000313" key="2">
    <source>
        <dbReference type="Proteomes" id="UP000580891"/>
    </source>
</evidence>
<organism evidence="1 2">
    <name type="scientific">[Anoxybacillus] calidus</name>
    <dbReference type="NCBI Taxonomy" id="575178"/>
    <lineage>
        <taxon>Bacteria</taxon>
        <taxon>Bacillati</taxon>
        <taxon>Bacillota</taxon>
        <taxon>Bacilli</taxon>
        <taxon>Bacillales</taxon>
        <taxon>Anoxybacillaceae</taxon>
        <taxon>Paranoxybacillus</taxon>
    </lineage>
</organism>
<name>A0A7W0BVM4_9BACL</name>
<accession>A0A7W0BVM4</accession>
<dbReference type="Pfam" id="PF10970">
    <property type="entry name" value="GerPE"/>
    <property type="match status" value="1"/>
</dbReference>
<dbReference type="Proteomes" id="UP000580891">
    <property type="component" value="Unassembled WGS sequence"/>
</dbReference>
<reference evidence="1 2" key="1">
    <citation type="submission" date="2020-07" db="EMBL/GenBank/DDBJ databases">
        <title>Genomic Encyclopedia of Type Strains, Phase IV (KMG-IV): sequencing the most valuable type-strain genomes for metagenomic binning, comparative biology and taxonomic classification.</title>
        <authorList>
            <person name="Goeker M."/>
        </authorList>
    </citation>
    <scope>NUCLEOTIDE SEQUENCE [LARGE SCALE GENOMIC DNA]</scope>
    <source>
        <strain evidence="1 2">DSM 25220</strain>
    </source>
</reference>
<keyword evidence="2" id="KW-1185">Reference proteome</keyword>
<comment type="caution">
    <text evidence="1">The sequence shown here is derived from an EMBL/GenBank/DDBJ whole genome shotgun (WGS) entry which is preliminary data.</text>
</comment>
<dbReference type="AlphaFoldDB" id="A0A7W0BVM4"/>